<reference evidence="2" key="1">
    <citation type="submission" date="2023-06" db="EMBL/GenBank/DDBJ databases">
        <title>Cytophagales bacterium Strain LB-30, isolated from soil.</title>
        <authorList>
            <person name="Liu B."/>
        </authorList>
    </citation>
    <scope>NUCLEOTIDE SEQUENCE</scope>
    <source>
        <strain evidence="2">LB-30</strain>
    </source>
</reference>
<dbReference type="GO" id="GO:0016740">
    <property type="term" value="F:transferase activity"/>
    <property type="evidence" value="ECO:0007669"/>
    <property type="project" value="UniProtKB-KW"/>
</dbReference>
<dbReference type="RefSeq" id="WP_320003154.1">
    <property type="nucleotide sequence ID" value="NZ_JAUHJS010000002.1"/>
</dbReference>
<gene>
    <name evidence="2" type="ORF">QWY31_03885</name>
</gene>
<sequence>MNNILIVGCYHSMNSGVMAMAEAIVQKYPDRKIFIMSSNDYWTQDKERYSIYSNVELVETEWLSGGKYSLIYKIIMSLFFGSRFKVLNTVLKQVNTVIDISGDSISSDYGTKSLFLSLLPNFLVDKKRVDFIYAPQTLGPFKTFAQRKLASFAFNKDVTIYLREGYSSQFLNEINVINYSLSSDLAFMLASREVDHEIINKVDKNTIALGVSSLVKKFGATNYTSIFQNIINVCLNRGFKVLLINHVSTKQGNDIEVARLVKTNFFADNENVMFVDRNFRASEWKYIISKTKAIVTARMHPAVHALSQGIPALNLSYNHKSLGVVKEAFYPYGQIVDIKSSDLIDVVEKFIDDLNKFEQEGFKEKIEINARKVLPFLERINSL</sequence>
<evidence type="ECO:0000259" key="1">
    <source>
        <dbReference type="Pfam" id="PF04230"/>
    </source>
</evidence>
<keyword evidence="2" id="KW-0808">Transferase</keyword>
<evidence type="ECO:0000313" key="3">
    <source>
        <dbReference type="Proteomes" id="UP001168552"/>
    </source>
</evidence>
<comment type="caution">
    <text evidence="2">The sequence shown here is derived from an EMBL/GenBank/DDBJ whole genome shotgun (WGS) entry which is preliminary data.</text>
</comment>
<feature type="domain" description="Polysaccharide pyruvyl transferase" evidence="1">
    <location>
        <begin position="19"/>
        <end position="319"/>
    </location>
</feature>
<dbReference type="InterPro" id="IPR007345">
    <property type="entry name" value="Polysacch_pyruvyl_Trfase"/>
</dbReference>
<organism evidence="2 3">
    <name type="scientific">Shiella aurantiaca</name>
    <dbReference type="NCBI Taxonomy" id="3058365"/>
    <lineage>
        <taxon>Bacteria</taxon>
        <taxon>Pseudomonadati</taxon>
        <taxon>Bacteroidota</taxon>
        <taxon>Cytophagia</taxon>
        <taxon>Cytophagales</taxon>
        <taxon>Shiellaceae</taxon>
        <taxon>Shiella</taxon>
    </lineage>
</organism>
<evidence type="ECO:0000313" key="2">
    <source>
        <dbReference type="EMBL" id="MDN4164627.1"/>
    </source>
</evidence>
<proteinExistence type="predicted"/>
<dbReference type="Pfam" id="PF04230">
    <property type="entry name" value="PS_pyruv_trans"/>
    <property type="match status" value="1"/>
</dbReference>
<keyword evidence="3" id="KW-1185">Reference proteome</keyword>
<name>A0ABT8F2H6_9BACT</name>
<dbReference type="EMBL" id="JAUHJS010000002">
    <property type="protein sequence ID" value="MDN4164627.1"/>
    <property type="molecule type" value="Genomic_DNA"/>
</dbReference>
<protein>
    <submittedName>
        <fullName evidence="2">Polysaccharide pyruvyl transferase family protein</fullName>
    </submittedName>
</protein>
<dbReference type="PANTHER" id="PTHR36836">
    <property type="entry name" value="COLANIC ACID BIOSYNTHESIS PROTEIN WCAK"/>
    <property type="match status" value="1"/>
</dbReference>
<accession>A0ABT8F2H6</accession>
<dbReference type="PANTHER" id="PTHR36836:SF1">
    <property type="entry name" value="COLANIC ACID BIOSYNTHESIS PROTEIN WCAK"/>
    <property type="match status" value="1"/>
</dbReference>
<dbReference type="Proteomes" id="UP001168552">
    <property type="component" value="Unassembled WGS sequence"/>
</dbReference>